<organism evidence="1 2">
    <name type="scientific">Thermogutta terrifontis</name>
    <dbReference type="NCBI Taxonomy" id="1331910"/>
    <lineage>
        <taxon>Bacteria</taxon>
        <taxon>Pseudomonadati</taxon>
        <taxon>Planctomycetota</taxon>
        <taxon>Planctomycetia</taxon>
        <taxon>Pirellulales</taxon>
        <taxon>Thermoguttaceae</taxon>
        <taxon>Thermogutta</taxon>
    </lineage>
</organism>
<name>A0A286RFV5_9BACT</name>
<keyword evidence="2" id="KW-1185">Reference proteome</keyword>
<sequence length="81" mass="9129">MTHFHNRTLAGLCAPRCHFGDITLFRCGKTDILSYFQQEPKVKITWFSAWSKHDGKAGVIPVRVVRANTPGGNRGQGFNQR</sequence>
<evidence type="ECO:0000313" key="1">
    <source>
        <dbReference type="EMBL" id="ASV74848.1"/>
    </source>
</evidence>
<dbReference type="EMBL" id="CP018477">
    <property type="protein sequence ID" value="ASV74848.1"/>
    <property type="molecule type" value="Genomic_DNA"/>
</dbReference>
<dbReference type="KEGG" id="ttf:THTE_2246"/>
<dbReference type="AlphaFoldDB" id="A0A286RFV5"/>
<accession>A0A286RFV5</accession>
<evidence type="ECO:0000313" key="2">
    <source>
        <dbReference type="Proteomes" id="UP000215086"/>
    </source>
</evidence>
<proteinExistence type="predicted"/>
<gene>
    <name evidence="1" type="ORF">THTE_2246</name>
</gene>
<dbReference type="Proteomes" id="UP000215086">
    <property type="component" value="Chromosome"/>
</dbReference>
<reference evidence="1 2" key="1">
    <citation type="journal article" name="Front. Microbiol.">
        <title>Sugar Metabolism of the First Thermophilic Planctomycete Thermogutta terrifontis: Comparative Genomic and Transcriptomic Approaches.</title>
        <authorList>
            <person name="Elcheninov A.G."/>
            <person name="Menzel P."/>
            <person name="Gudbergsdottir S.R."/>
            <person name="Slesarev A.I."/>
            <person name="Kadnikov V.V."/>
            <person name="Krogh A."/>
            <person name="Bonch-Osmolovskaya E.A."/>
            <person name="Peng X."/>
            <person name="Kublanov I.V."/>
        </authorList>
    </citation>
    <scope>NUCLEOTIDE SEQUENCE [LARGE SCALE GENOMIC DNA]</scope>
    <source>
        <strain evidence="1 2">R1</strain>
    </source>
</reference>
<protein>
    <submittedName>
        <fullName evidence="1">Uncharacterized protein</fullName>
    </submittedName>
</protein>